<reference evidence="2 3" key="1">
    <citation type="journal article" date="2012" name="Appl. Environ. Microbiol.">
        <title>Draft genome sequence of a psychrotolerant sulfur-oxidizing bacterium, Sulfuricella denitrificans skB26, and proteomic insights into cold adaptation.</title>
        <authorList>
            <person name="Watanabe T."/>
            <person name="Kojima H."/>
            <person name="Fukui M."/>
        </authorList>
    </citation>
    <scope>NUCLEOTIDE SEQUENCE [LARGE SCALE GENOMIC DNA]</scope>
    <source>
        <strain evidence="3">skB26</strain>
    </source>
</reference>
<dbReference type="PANTHER" id="PTHR34368:SF1">
    <property type="entry name" value="OS01G0962200 PROTEIN"/>
    <property type="match status" value="1"/>
</dbReference>
<keyword evidence="1" id="KW-0472">Membrane</keyword>
<sequence length="264" mass="28494">MTADSRRIRLLLLVLLTGVVAAIIAALPSFPQPAAYHDFADQRAFLGLPNFLNVASNGLFVLVSAAGLRWLTAAGGDTAFRDRRERWIYLIFFLGLALTGIASAWYHLNPDNGRLLWDRLAMTVALMSWLAAIIAERISVAAGLALLPVLLAAGAASVLYWGATEALGAGDLRPYGMVHFYPALLIPLLILLFPPRYTRGGDVLIVLGWYAAALGAELLDRQIFALGGIVGGHTVKHVFAALAACWVLRMLRLRRPCGPNPTSP</sequence>
<feature type="transmembrane region" description="Helical" evidence="1">
    <location>
        <begin position="145"/>
        <end position="163"/>
    </location>
</feature>
<proteinExistence type="predicted"/>
<dbReference type="EMBL" id="AP013066">
    <property type="protein sequence ID" value="BAN35809.1"/>
    <property type="molecule type" value="Genomic_DNA"/>
</dbReference>
<feature type="transmembrane region" description="Helical" evidence="1">
    <location>
        <begin position="87"/>
        <end position="108"/>
    </location>
</feature>
<keyword evidence="3" id="KW-1185">Reference proteome</keyword>
<dbReference type="KEGG" id="sdr:SCD_n01998"/>
<dbReference type="Proteomes" id="UP000015559">
    <property type="component" value="Chromosome"/>
</dbReference>
<dbReference type="RefSeq" id="WP_009205004.1">
    <property type="nucleotide sequence ID" value="NC_022357.1"/>
</dbReference>
<feature type="transmembrane region" description="Helical" evidence="1">
    <location>
        <begin position="175"/>
        <end position="193"/>
    </location>
</feature>
<dbReference type="OrthoDB" id="6088058at2"/>
<evidence type="ECO:0000256" key="1">
    <source>
        <dbReference type="SAM" id="Phobius"/>
    </source>
</evidence>
<feature type="transmembrane region" description="Helical" evidence="1">
    <location>
        <begin position="50"/>
        <end position="71"/>
    </location>
</feature>
<keyword evidence="1" id="KW-1133">Transmembrane helix</keyword>
<keyword evidence="1" id="KW-0812">Transmembrane</keyword>
<evidence type="ECO:0008006" key="4">
    <source>
        <dbReference type="Google" id="ProtNLM"/>
    </source>
</evidence>
<gene>
    <name evidence="2" type="ORF">SCD_n01998</name>
</gene>
<feature type="transmembrane region" description="Helical" evidence="1">
    <location>
        <begin position="120"/>
        <end position="138"/>
    </location>
</feature>
<evidence type="ECO:0000313" key="3">
    <source>
        <dbReference type="Proteomes" id="UP000015559"/>
    </source>
</evidence>
<dbReference type="STRING" id="1163617.SCD_n01998"/>
<accession>S6AM42</accession>
<organism evidence="2 3">
    <name type="scientific">Sulfuricella denitrificans (strain DSM 22764 / NBRC 105220 / skB26)</name>
    <dbReference type="NCBI Taxonomy" id="1163617"/>
    <lineage>
        <taxon>Bacteria</taxon>
        <taxon>Pseudomonadati</taxon>
        <taxon>Pseudomonadota</taxon>
        <taxon>Betaproteobacteria</taxon>
        <taxon>Nitrosomonadales</taxon>
        <taxon>Sulfuricellaceae</taxon>
        <taxon>Sulfuricella</taxon>
    </lineage>
</organism>
<dbReference type="eggNOG" id="ENOG50301FE">
    <property type="taxonomic scope" value="Bacteria"/>
</dbReference>
<dbReference type="HOGENOM" id="CLU_056090_1_0_4"/>
<feature type="transmembrane region" description="Helical" evidence="1">
    <location>
        <begin position="200"/>
        <end position="219"/>
    </location>
</feature>
<protein>
    <recommendedName>
        <fullName evidence="4">Alkaline phytoceramidase</fullName>
    </recommendedName>
</protein>
<evidence type="ECO:0000313" key="2">
    <source>
        <dbReference type="EMBL" id="BAN35809.1"/>
    </source>
</evidence>
<dbReference type="PANTHER" id="PTHR34368">
    <property type="entry name" value="OS01G0962200 PROTEIN"/>
    <property type="match status" value="1"/>
</dbReference>
<feature type="transmembrane region" description="Helical" evidence="1">
    <location>
        <begin position="225"/>
        <end position="248"/>
    </location>
</feature>
<dbReference type="AlphaFoldDB" id="S6AM42"/>
<name>S6AM42_SULDS</name>